<evidence type="ECO:0000256" key="10">
    <source>
        <dbReference type="SAM" id="Phobius"/>
    </source>
</evidence>
<dbReference type="InterPro" id="IPR011162">
    <property type="entry name" value="MHC_I/II-like_Ag-recog"/>
</dbReference>
<comment type="caution">
    <text evidence="12">The sequence shown here is derived from an EMBL/GenBank/DDBJ whole genome shotgun (WGS) entry which is preliminary data.</text>
</comment>
<keyword evidence="6 10" id="KW-1133">Transmembrane helix</keyword>
<evidence type="ECO:0000313" key="12">
    <source>
        <dbReference type="EMBL" id="KAF6075236.1"/>
    </source>
</evidence>
<dbReference type="Pfam" id="PF00129">
    <property type="entry name" value="MHC_I"/>
    <property type="match status" value="1"/>
</dbReference>
<keyword evidence="3 10" id="KW-0812">Transmembrane</keyword>
<keyword evidence="9" id="KW-0325">Glycoprotein</keyword>
<protein>
    <submittedName>
        <fullName evidence="12">Major histocompatibility complex, class I-related</fullName>
    </submittedName>
</protein>
<dbReference type="GO" id="GO:0006955">
    <property type="term" value="P:immune response"/>
    <property type="evidence" value="ECO:0007669"/>
    <property type="project" value="TreeGrafter"/>
</dbReference>
<comment type="subcellular location">
    <subcellularLocation>
        <location evidence="1">Membrane</location>
        <topology evidence="1">Single-pass type I membrane protein</topology>
    </subcellularLocation>
</comment>
<evidence type="ECO:0000256" key="2">
    <source>
        <dbReference type="ARBA" id="ARBA00022451"/>
    </source>
</evidence>
<dbReference type="Proteomes" id="UP000664940">
    <property type="component" value="Unassembled WGS sequence"/>
</dbReference>
<organism evidence="12 13">
    <name type="scientific">Phyllostomus discolor</name>
    <name type="common">pale spear-nosed bat</name>
    <dbReference type="NCBI Taxonomy" id="89673"/>
    <lineage>
        <taxon>Eukaryota</taxon>
        <taxon>Metazoa</taxon>
        <taxon>Chordata</taxon>
        <taxon>Craniata</taxon>
        <taxon>Vertebrata</taxon>
        <taxon>Euteleostomi</taxon>
        <taxon>Mammalia</taxon>
        <taxon>Eutheria</taxon>
        <taxon>Laurasiatheria</taxon>
        <taxon>Chiroptera</taxon>
        <taxon>Yangochiroptera</taxon>
        <taxon>Phyllostomidae</taxon>
        <taxon>Phyllostominae</taxon>
        <taxon>Phyllostomus</taxon>
    </lineage>
</organism>
<dbReference type="GO" id="GO:0002474">
    <property type="term" value="P:antigen processing and presentation of peptide antigen via MHC class I"/>
    <property type="evidence" value="ECO:0007669"/>
    <property type="project" value="UniProtKB-KW"/>
</dbReference>
<dbReference type="InterPro" id="IPR050208">
    <property type="entry name" value="MHC_class-I_related"/>
</dbReference>
<reference evidence="12 13" key="1">
    <citation type="journal article" date="2020" name="Nature">
        <title>Six reference-quality genomes reveal evolution of bat adaptations.</title>
        <authorList>
            <person name="Jebb D."/>
            <person name="Huang Z."/>
            <person name="Pippel M."/>
            <person name="Hughes G.M."/>
            <person name="Lavrichenko K."/>
            <person name="Devanna P."/>
            <person name="Winkler S."/>
            <person name="Jermiin L.S."/>
            <person name="Skirmuntt E.C."/>
            <person name="Katzourakis A."/>
            <person name="Burkitt-Gray L."/>
            <person name="Ray D.A."/>
            <person name="Sullivan K.A.M."/>
            <person name="Roscito J.G."/>
            <person name="Kirilenko B.M."/>
            <person name="Davalos L.M."/>
            <person name="Corthals A.P."/>
            <person name="Power M.L."/>
            <person name="Jones G."/>
            <person name="Ransome R.D."/>
            <person name="Dechmann D.K.N."/>
            <person name="Locatelli A.G."/>
            <person name="Puechmaille S.J."/>
            <person name="Fedrigo O."/>
            <person name="Jarvis E.D."/>
            <person name="Hiller M."/>
            <person name="Vernes S.C."/>
            <person name="Myers E.W."/>
            <person name="Teeling E.C."/>
        </authorList>
    </citation>
    <scope>NUCLEOTIDE SEQUENCE [LARGE SCALE GENOMIC DNA]</scope>
    <source>
        <strain evidence="12">Bat1K_MPI-CBG_1</strain>
    </source>
</reference>
<gene>
    <name evidence="12" type="ORF">HJG60_013170</name>
</gene>
<dbReference type="SUPFAM" id="SSF54452">
    <property type="entry name" value="MHC antigen-recognition domain"/>
    <property type="match status" value="1"/>
</dbReference>
<dbReference type="InterPro" id="IPR011161">
    <property type="entry name" value="MHC_I-like_Ag-recog"/>
</dbReference>
<evidence type="ECO:0000256" key="4">
    <source>
        <dbReference type="ARBA" id="ARBA00022729"/>
    </source>
</evidence>
<evidence type="ECO:0000256" key="8">
    <source>
        <dbReference type="ARBA" id="ARBA00023157"/>
    </source>
</evidence>
<evidence type="ECO:0000256" key="7">
    <source>
        <dbReference type="ARBA" id="ARBA00023136"/>
    </source>
</evidence>
<name>A0A834DCY5_9CHIR</name>
<keyword evidence="4" id="KW-0732">Signal</keyword>
<evidence type="ECO:0000256" key="5">
    <source>
        <dbReference type="ARBA" id="ARBA00022859"/>
    </source>
</evidence>
<sequence length="241" mass="27002">MEVDKIDRVRLAFETDTVVAGRSVGTHSLRRQCLGVSDLGRGTPEFIPVGCVDSYPITTYNSVSRVKEPQAPWMAEHLTPDRWEKDAQLLRVGSRSSRWNRSDAGRATTITQVVSHLPEDDWPRVAGSTRGFLQYDGQGFTVFSNDTLSWTAADNAADVTRRVWEAEQHELQYQKHWLEEEGTAWLKSCLGYGKDTLRRTESETISLVINAVSGSLVLTVALAALAPWTGEDGPEKVRRRR</sequence>
<dbReference type="AlphaFoldDB" id="A0A834DCY5"/>
<proteinExistence type="predicted"/>
<keyword evidence="5" id="KW-0391">Immunity</keyword>
<evidence type="ECO:0000313" key="13">
    <source>
        <dbReference type="Proteomes" id="UP000664940"/>
    </source>
</evidence>
<feature type="domain" description="MHC class I-like antigen recognition-like" evidence="11">
    <location>
        <begin position="25"/>
        <end position="197"/>
    </location>
</feature>
<dbReference type="EMBL" id="JABVXQ010000015">
    <property type="protein sequence ID" value="KAF6075236.1"/>
    <property type="molecule type" value="Genomic_DNA"/>
</dbReference>
<dbReference type="GO" id="GO:0009897">
    <property type="term" value="C:external side of plasma membrane"/>
    <property type="evidence" value="ECO:0007669"/>
    <property type="project" value="TreeGrafter"/>
</dbReference>
<evidence type="ECO:0000256" key="6">
    <source>
        <dbReference type="ARBA" id="ARBA00022989"/>
    </source>
</evidence>
<dbReference type="InterPro" id="IPR037055">
    <property type="entry name" value="MHC_I-like_Ag-recog_sf"/>
</dbReference>
<keyword evidence="8" id="KW-1015">Disulfide bond</keyword>
<evidence type="ECO:0000256" key="1">
    <source>
        <dbReference type="ARBA" id="ARBA00004479"/>
    </source>
</evidence>
<dbReference type="GO" id="GO:0005615">
    <property type="term" value="C:extracellular space"/>
    <property type="evidence" value="ECO:0007669"/>
    <property type="project" value="TreeGrafter"/>
</dbReference>
<evidence type="ECO:0000259" key="11">
    <source>
        <dbReference type="Pfam" id="PF00129"/>
    </source>
</evidence>
<evidence type="ECO:0000256" key="3">
    <source>
        <dbReference type="ARBA" id="ARBA00022692"/>
    </source>
</evidence>
<evidence type="ECO:0000256" key="9">
    <source>
        <dbReference type="ARBA" id="ARBA00023180"/>
    </source>
</evidence>
<keyword evidence="2" id="KW-0490">MHC I</keyword>
<dbReference type="PANTHER" id="PTHR16675">
    <property type="entry name" value="MHC CLASS I-RELATED"/>
    <property type="match status" value="1"/>
</dbReference>
<feature type="transmembrane region" description="Helical" evidence="10">
    <location>
        <begin position="207"/>
        <end position="228"/>
    </location>
</feature>
<dbReference type="Gene3D" id="3.30.500.10">
    <property type="entry name" value="MHC class I-like antigen recognition-like"/>
    <property type="match status" value="1"/>
</dbReference>
<dbReference type="GO" id="GO:0042612">
    <property type="term" value="C:MHC class I protein complex"/>
    <property type="evidence" value="ECO:0007669"/>
    <property type="project" value="UniProtKB-KW"/>
</dbReference>
<keyword evidence="7 10" id="KW-0472">Membrane</keyword>
<accession>A0A834DCY5</accession>
<dbReference type="PANTHER" id="PTHR16675:SF242">
    <property type="entry name" value="MAJOR HISTOCOMPATIBILITY COMPLEX CLASS I-RELATED GENE PROTEIN"/>
    <property type="match status" value="1"/>
</dbReference>